<dbReference type="EMBL" id="OW659496">
    <property type="protein sequence ID" value="CAH2762992.1"/>
    <property type="molecule type" value="Genomic_DNA"/>
</dbReference>
<feature type="domain" description="Isochorismatase-like" evidence="8">
    <location>
        <begin position="6"/>
        <end position="165"/>
    </location>
</feature>
<keyword evidence="3" id="KW-0479">Metal-binding</keyword>
<dbReference type="PANTHER" id="PTHR11080:SF2">
    <property type="entry name" value="LD05707P"/>
    <property type="match status" value="1"/>
</dbReference>
<comment type="pathway">
    <text evidence="5">Cofactor biosynthesis; nicotinate biosynthesis; nicotinate from nicotinamide: step 1/1.</text>
</comment>
<dbReference type="GO" id="GO:0019363">
    <property type="term" value="P:pyridine nucleotide biosynthetic process"/>
    <property type="evidence" value="ECO:0007669"/>
    <property type="project" value="UniProtKB-KW"/>
</dbReference>
<proteinExistence type="inferred from homology"/>
<dbReference type="EC" id="3.5.1.19" evidence="6"/>
<evidence type="ECO:0000313" key="10">
    <source>
        <dbReference type="EMBL" id="CAH2763024.1"/>
    </source>
</evidence>
<dbReference type="Gene3D" id="3.40.50.850">
    <property type="entry name" value="Isochorismatase-like"/>
    <property type="match status" value="1"/>
</dbReference>
<evidence type="ECO:0000313" key="12">
    <source>
        <dbReference type="Proteomes" id="UP001154111"/>
    </source>
</evidence>
<dbReference type="RefSeq" id="WP_254006679.1">
    <property type="nucleotide sequence ID" value="NZ_OW659477.1"/>
</dbReference>
<evidence type="ECO:0000256" key="5">
    <source>
        <dbReference type="ARBA" id="ARBA00037900"/>
    </source>
</evidence>
<dbReference type="GO" id="GO:0046872">
    <property type="term" value="F:metal ion binding"/>
    <property type="evidence" value="ECO:0007669"/>
    <property type="project" value="UniProtKB-KW"/>
</dbReference>
<name>A0AAU9VHG6_9FIRM</name>
<accession>A0AAU9VHG6</accession>
<evidence type="ECO:0000256" key="3">
    <source>
        <dbReference type="ARBA" id="ARBA00022723"/>
    </source>
</evidence>
<organism evidence="10 12">
    <name type="scientific">Erysipelothrix amsterdamensis</name>
    <dbReference type="NCBI Taxonomy" id="2929157"/>
    <lineage>
        <taxon>Bacteria</taxon>
        <taxon>Bacillati</taxon>
        <taxon>Bacillota</taxon>
        <taxon>Erysipelotrichia</taxon>
        <taxon>Erysipelotrichales</taxon>
        <taxon>Erysipelotrichaceae</taxon>
        <taxon>Erysipelothrix</taxon>
    </lineage>
</organism>
<keyword evidence="4 10" id="KW-0378">Hydrolase</keyword>
<dbReference type="EMBL" id="OW659477">
    <property type="protein sequence ID" value="CAH2763024.1"/>
    <property type="molecule type" value="Genomic_DNA"/>
</dbReference>
<protein>
    <recommendedName>
        <fullName evidence="6">nicotinamidase</fullName>
        <ecNumber evidence="6">3.5.1.19</ecNumber>
    </recommendedName>
    <alternativeName>
        <fullName evidence="7">Nicotinamide deamidase</fullName>
    </alternativeName>
</protein>
<dbReference type="GO" id="GO:0008936">
    <property type="term" value="F:nicotinamidase activity"/>
    <property type="evidence" value="ECO:0007669"/>
    <property type="project" value="UniProtKB-EC"/>
</dbReference>
<keyword evidence="2" id="KW-0662">Pyridine nucleotide biosynthesis</keyword>
<dbReference type="Proteomes" id="UP001154095">
    <property type="component" value="Chromosome"/>
</dbReference>
<reference evidence="10" key="1">
    <citation type="submission" date="2022-04" db="EMBL/GenBank/DDBJ databases">
        <authorList>
            <person name="Forde T."/>
        </authorList>
    </citation>
    <scope>NUCLEOTIDE SEQUENCE</scope>
    <source>
        <strain evidence="10">A18Y016a</strain>
        <strain evidence="9">A18Y020d</strain>
    </source>
</reference>
<evidence type="ECO:0000256" key="7">
    <source>
        <dbReference type="ARBA" id="ARBA00043224"/>
    </source>
</evidence>
<comment type="similarity">
    <text evidence="1">Belongs to the isochorismatase family.</text>
</comment>
<dbReference type="CDD" id="cd00431">
    <property type="entry name" value="cysteine_hydrolases"/>
    <property type="match status" value="1"/>
</dbReference>
<dbReference type="SUPFAM" id="SSF52499">
    <property type="entry name" value="Isochorismatase-like hydrolases"/>
    <property type="match status" value="1"/>
</dbReference>
<evidence type="ECO:0000256" key="2">
    <source>
        <dbReference type="ARBA" id="ARBA00022642"/>
    </source>
</evidence>
<dbReference type="Pfam" id="PF00857">
    <property type="entry name" value="Isochorismatase"/>
    <property type="match status" value="1"/>
</dbReference>
<gene>
    <name evidence="10" type="primary">pncA</name>
    <name evidence="10" type="ORF">ERYAMS2_01505</name>
    <name evidence="9" type="ORF">ERYAMS_01212</name>
</gene>
<sequence length="172" mass="19247">MKKLNIIVDVQNDFVSGTLGFEGANQVVLNILEKLENEQDCDLVFTRDTHGSNYLETQEGRRLPIEHCILGSSGWELDMRLKPFVKPDTIIFNKPTFASLELGNYLDKKNYDEIEVMGLVSNICVISTCVIAKAACPEARIIVDTSCTDSYDPVLNQSTFDVLEGLQVDVIR</sequence>
<dbReference type="InterPro" id="IPR000868">
    <property type="entry name" value="Isochorismatase-like_dom"/>
</dbReference>
<dbReference type="PANTHER" id="PTHR11080">
    <property type="entry name" value="PYRAZINAMIDASE/NICOTINAMIDASE"/>
    <property type="match status" value="1"/>
</dbReference>
<evidence type="ECO:0000313" key="11">
    <source>
        <dbReference type="Proteomes" id="UP001154095"/>
    </source>
</evidence>
<dbReference type="Proteomes" id="UP001154111">
    <property type="component" value="Chromosome"/>
</dbReference>
<dbReference type="InterPro" id="IPR036380">
    <property type="entry name" value="Isochorismatase-like_sf"/>
</dbReference>
<dbReference type="AlphaFoldDB" id="A0AAU9VHG6"/>
<evidence type="ECO:0000256" key="6">
    <source>
        <dbReference type="ARBA" id="ARBA00039017"/>
    </source>
</evidence>
<evidence type="ECO:0000313" key="9">
    <source>
        <dbReference type="EMBL" id="CAH2762992.1"/>
    </source>
</evidence>
<evidence type="ECO:0000256" key="4">
    <source>
        <dbReference type="ARBA" id="ARBA00022801"/>
    </source>
</evidence>
<keyword evidence="11" id="KW-1185">Reference proteome</keyword>
<dbReference type="InterPro" id="IPR052347">
    <property type="entry name" value="Isochorismatase_Nicotinamidase"/>
</dbReference>
<evidence type="ECO:0000259" key="8">
    <source>
        <dbReference type="Pfam" id="PF00857"/>
    </source>
</evidence>
<evidence type="ECO:0000256" key="1">
    <source>
        <dbReference type="ARBA" id="ARBA00006336"/>
    </source>
</evidence>